<evidence type="ECO:0000313" key="14">
    <source>
        <dbReference type="EMBL" id="ALL14114.1"/>
    </source>
</evidence>
<evidence type="ECO:0000256" key="3">
    <source>
        <dbReference type="ARBA" id="ARBA00021495"/>
    </source>
</evidence>
<sequence>MDDLISDFLTEANESLEVIDIELVRFEGHPGDRPALDKIFRLVHTLKGTCGFLGLGRLESLAHAGETLLGRFRDGKLQVSGEAVTLVLRSIDRIKLVIDGLGATGTEPAGDDSDLIAALEAMAMGAPGVETPASAPEPEPEQQVEGYDPVLGRALRPGEVSTADLDAAFAAAEGPVDSAPPALTEPSAAIADPRPVGTVEEDAAPIAATQSIRVGVDVLEDMMTLVSELVLTRNQLLQINRGRTDDSFSPPLQRLSTITGELQDSVMKTRMQPIGQAWKKLPRIIRDLANELDKKIDLVLEGEATELDRQVLEQIRDPLTHMVRNSADHGLEGPADRRTAGKAETGTIHLSAYHEGGSIVIRLRDDGRGLDTARIREKAIEKGLLTRSDAEALSESQVHRLIFAPGFSTAAAITNVSGRGVGMDVVRSNIEQIGGQIDLQSTFGSGCTVTIKIPLTLAIISALIVGASGERFAVPQGAVLELIKIGDGAEHRTEVIEQVRMVRLREELVPLIDLGAELGLPQTSQPNFVMIMKVGSHRFGVMVEEVIDTEEIVVKPLASVLRGISVFSGATLLGDGSVVLIIEPNGLAQRAGEMPLAARRAIDAAATNDDDAKIERKTMLLVRVGSGALKAVELGQITRLEHVPVGELQHLGSRAALQYRGKLMPVLCVDEDQRLKTEGVQPMLVVAGMLYTMGLAVDRIVDVVETPVTIELSPTKTGIIGTALINGRATEIIDLDHFMIMALAEHARTGPASQAGQAQEAA</sequence>
<reference evidence="14 15" key="1">
    <citation type="submission" date="2015-10" db="EMBL/GenBank/DDBJ databases">
        <title>Conservation of the essential genome among Caulobacter and Brevundimonas species.</title>
        <authorList>
            <person name="Scott D."/>
            <person name="Ely B."/>
        </authorList>
    </citation>
    <scope>NUCLEOTIDE SEQUENCE [LARGE SCALE GENOMIC DNA]</scope>
    <source>
        <strain evidence="14 15">CB4</strain>
    </source>
</reference>
<evidence type="ECO:0000256" key="7">
    <source>
        <dbReference type="ARBA" id="ARBA00023012"/>
    </source>
</evidence>
<accession>A0A0N7JHR3</accession>
<keyword evidence="7" id="KW-0902">Two-component regulatory system</keyword>
<dbReference type="InterPro" id="IPR037006">
    <property type="entry name" value="CheA-like_homodim_sf"/>
</dbReference>
<dbReference type="STRING" id="69395.AQ619_12625"/>
<feature type="region of interest" description="Disordered" evidence="10">
    <location>
        <begin position="175"/>
        <end position="194"/>
    </location>
</feature>
<gene>
    <name evidence="14" type="ORF">AQ619_12625</name>
</gene>
<dbReference type="GO" id="GO:0006935">
    <property type="term" value="P:chemotaxis"/>
    <property type="evidence" value="ECO:0007669"/>
    <property type="project" value="InterPro"/>
</dbReference>
<dbReference type="InterPro" id="IPR005467">
    <property type="entry name" value="His_kinase_dom"/>
</dbReference>
<dbReference type="PANTHER" id="PTHR43395">
    <property type="entry name" value="SENSOR HISTIDINE KINASE CHEA"/>
    <property type="match status" value="1"/>
</dbReference>
<dbReference type="SMART" id="SM00387">
    <property type="entry name" value="HATPase_c"/>
    <property type="match status" value="1"/>
</dbReference>
<protein>
    <recommendedName>
        <fullName evidence="3">Chemotaxis protein CheA</fullName>
        <ecNumber evidence="2">2.7.13.3</ecNumber>
    </recommendedName>
</protein>
<dbReference type="PANTHER" id="PTHR43395:SF1">
    <property type="entry name" value="CHEMOTAXIS PROTEIN CHEA"/>
    <property type="match status" value="1"/>
</dbReference>
<dbReference type="InterPro" id="IPR036890">
    <property type="entry name" value="HATPase_C_sf"/>
</dbReference>
<dbReference type="Pfam" id="PF01627">
    <property type="entry name" value="Hpt"/>
    <property type="match status" value="1"/>
</dbReference>
<dbReference type="GO" id="GO:0000155">
    <property type="term" value="F:phosphorelay sensor kinase activity"/>
    <property type="evidence" value="ECO:0007669"/>
    <property type="project" value="InterPro"/>
</dbReference>
<dbReference type="InterPro" id="IPR004105">
    <property type="entry name" value="CheA-like_dim"/>
</dbReference>
<dbReference type="SMART" id="SM00073">
    <property type="entry name" value="HPT"/>
    <property type="match status" value="1"/>
</dbReference>
<dbReference type="PROSITE" id="PS50851">
    <property type="entry name" value="CHEW"/>
    <property type="match status" value="2"/>
</dbReference>
<dbReference type="SUPFAM" id="SSF47384">
    <property type="entry name" value="Homodimeric domain of signal transducing histidine kinase"/>
    <property type="match status" value="1"/>
</dbReference>
<feature type="domain" description="CheW-like" evidence="12">
    <location>
        <begin position="616"/>
        <end position="744"/>
    </location>
</feature>
<evidence type="ECO:0000256" key="6">
    <source>
        <dbReference type="ARBA" id="ARBA00022777"/>
    </source>
</evidence>
<dbReference type="InterPro" id="IPR051315">
    <property type="entry name" value="Bact_Chemotaxis_CheA"/>
</dbReference>
<keyword evidence="6" id="KW-0418">Kinase</keyword>
<dbReference type="Gene3D" id="1.10.287.560">
    <property type="entry name" value="Histidine kinase CheA-like, homodimeric domain"/>
    <property type="match status" value="1"/>
</dbReference>
<dbReference type="AlphaFoldDB" id="A0A0N7JHR3"/>
<evidence type="ECO:0000256" key="2">
    <source>
        <dbReference type="ARBA" id="ARBA00012438"/>
    </source>
</evidence>
<dbReference type="Gene3D" id="2.30.30.40">
    <property type="entry name" value="SH3 Domains"/>
    <property type="match status" value="1"/>
</dbReference>
<evidence type="ECO:0000259" key="13">
    <source>
        <dbReference type="PROSITE" id="PS50894"/>
    </source>
</evidence>
<dbReference type="Pfam" id="PF02518">
    <property type="entry name" value="HATPase_c"/>
    <property type="match status" value="1"/>
</dbReference>
<dbReference type="SUPFAM" id="SSF47226">
    <property type="entry name" value="Histidine-containing phosphotransfer domain, HPT domain"/>
    <property type="match status" value="1"/>
</dbReference>
<evidence type="ECO:0000256" key="1">
    <source>
        <dbReference type="ARBA" id="ARBA00000085"/>
    </source>
</evidence>
<proteinExistence type="predicted"/>
<dbReference type="InterPro" id="IPR003594">
    <property type="entry name" value="HATPase_dom"/>
</dbReference>
<dbReference type="InterPro" id="IPR036061">
    <property type="entry name" value="CheW-like_dom_sf"/>
</dbReference>
<dbReference type="Pfam" id="PF02895">
    <property type="entry name" value="H-kinase_dim"/>
    <property type="match status" value="1"/>
</dbReference>
<dbReference type="Gene3D" id="3.30.565.10">
    <property type="entry name" value="Histidine kinase-like ATPase, C-terminal domain"/>
    <property type="match status" value="1"/>
</dbReference>
<comment type="catalytic activity">
    <reaction evidence="1">
        <text>ATP + protein L-histidine = ADP + protein N-phospho-L-histidine.</text>
        <dbReference type="EC" id="2.7.13.3"/>
    </reaction>
</comment>
<dbReference type="EMBL" id="CP013002">
    <property type="protein sequence ID" value="ALL14114.1"/>
    <property type="molecule type" value="Genomic_DNA"/>
</dbReference>
<keyword evidence="15" id="KW-1185">Reference proteome</keyword>
<dbReference type="PRINTS" id="PR00344">
    <property type="entry name" value="BCTRLSENSOR"/>
</dbReference>
<dbReference type="RefSeq" id="WP_062148106.1">
    <property type="nucleotide sequence ID" value="NZ_CP013002.1"/>
</dbReference>
<evidence type="ECO:0000259" key="12">
    <source>
        <dbReference type="PROSITE" id="PS50851"/>
    </source>
</evidence>
<evidence type="ECO:0000256" key="9">
    <source>
        <dbReference type="PROSITE-ProRule" id="PRU00110"/>
    </source>
</evidence>
<comment type="function">
    <text evidence="8">Involved in the transmission of sensory signals from the chemoreceptors to the flagellar motors. CheA is autophosphorylated; it can transfer its phosphate group to either CheB or CheY.</text>
</comment>
<evidence type="ECO:0000256" key="8">
    <source>
        <dbReference type="ARBA" id="ARBA00035100"/>
    </source>
</evidence>
<dbReference type="GO" id="GO:0005737">
    <property type="term" value="C:cytoplasm"/>
    <property type="evidence" value="ECO:0007669"/>
    <property type="project" value="InterPro"/>
</dbReference>
<name>A0A0N7JHR3_9CAUL</name>
<dbReference type="KEGG" id="chq:AQ619_12625"/>
<evidence type="ECO:0000259" key="11">
    <source>
        <dbReference type="PROSITE" id="PS50109"/>
    </source>
</evidence>
<feature type="domain" description="CheW-like" evidence="12">
    <location>
        <begin position="459"/>
        <end position="593"/>
    </location>
</feature>
<dbReference type="PROSITE" id="PS50109">
    <property type="entry name" value="HIS_KIN"/>
    <property type="match status" value="1"/>
</dbReference>
<dbReference type="InterPro" id="IPR004358">
    <property type="entry name" value="Sig_transdc_His_kin-like_C"/>
</dbReference>
<feature type="domain" description="HPt" evidence="13">
    <location>
        <begin position="1"/>
        <end position="101"/>
    </location>
</feature>
<dbReference type="SUPFAM" id="SSF50341">
    <property type="entry name" value="CheW-like"/>
    <property type="match status" value="2"/>
</dbReference>
<dbReference type="EC" id="2.7.13.3" evidence="2"/>
<dbReference type="Pfam" id="PF01584">
    <property type="entry name" value="CheW"/>
    <property type="match status" value="1"/>
</dbReference>
<dbReference type="SUPFAM" id="SSF55874">
    <property type="entry name" value="ATPase domain of HSP90 chaperone/DNA topoisomerase II/histidine kinase"/>
    <property type="match status" value="1"/>
</dbReference>
<evidence type="ECO:0000256" key="5">
    <source>
        <dbReference type="ARBA" id="ARBA00022679"/>
    </source>
</evidence>
<dbReference type="Gene3D" id="1.20.120.160">
    <property type="entry name" value="HPT domain"/>
    <property type="match status" value="1"/>
</dbReference>
<keyword evidence="5" id="KW-0808">Transferase</keyword>
<dbReference type="SMART" id="SM00260">
    <property type="entry name" value="CheW"/>
    <property type="match status" value="1"/>
</dbReference>
<evidence type="ECO:0000256" key="4">
    <source>
        <dbReference type="ARBA" id="ARBA00022553"/>
    </source>
</evidence>
<evidence type="ECO:0000313" key="15">
    <source>
        <dbReference type="Proteomes" id="UP000056905"/>
    </source>
</evidence>
<dbReference type="CDD" id="cd16916">
    <property type="entry name" value="HATPase_CheA-like"/>
    <property type="match status" value="1"/>
</dbReference>
<dbReference type="InterPro" id="IPR036641">
    <property type="entry name" value="HPT_dom_sf"/>
</dbReference>
<keyword evidence="4 9" id="KW-0597">Phosphoprotein</keyword>
<dbReference type="Proteomes" id="UP000056905">
    <property type="component" value="Chromosome"/>
</dbReference>
<dbReference type="PROSITE" id="PS50894">
    <property type="entry name" value="HPT"/>
    <property type="match status" value="1"/>
</dbReference>
<feature type="modified residue" description="Phosphohistidine" evidence="9">
    <location>
        <position position="44"/>
    </location>
</feature>
<dbReference type="OrthoDB" id="9803176at2"/>
<evidence type="ECO:0000256" key="10">
    <source>
        <dbReference type="SAM" id="MobiDB-lite"/>
    </source>
</evidence>
<dbReference type="InterPro" id="IPR008207">
    <property type="entry name" value="Sig_transdc_His_kin_Hpt_dom"/>
</dbReference>
<dbReference type="FunFam" id="3.30.565.10:FF:000016">
    <property type="entry name" value="Chemotaxis protein CheA, putative"/>
    <property type="match status" value="1"/>
</dbReference>
<dbReference type="InterPro" id="IPR002545">
    <property type="entry name" value="CheW-lke_dom"/>
</dbReference>
<organism evidence="14 15">
    <name type="scientific">Caulobacter henricii</name>
    <dbReference type="NCBI Taxonomy" id="69395"/>
    <lineage>
        <taxon>Bacteria</taxon>
        <taxon>Pseudomonadati</taxon>
        <taxon>Pseudomonadota</taxon>
        <taxon>Alphaproteobacteria</taxon>
        <taxon>Caulobacterales</taxon>
        <taxon>Caulobacteraceae</taxon>
        <taxon>Caulobacter</taxon>
    </lineage>
</organism>
<dbReference type="SMART" id="SM01231">
    <property type="entry name" value="H-kinase_dim"/>
    <property type="match status" value="1"/>
</dbReference>
<dbReference type="CDD" id="cd00088">
    <property type="entry name" value="HPT"/>
    <property type="match status" value="1"/>
</dbReference>
<feature type="domain" description="Histidine kinase" evidence="11">
    <location>
        <begin position="217"/>
        <end position="457"/>
    </location>
</feature>
<dbReference type="InterPro" id="IPR036097">
    <property type="entry name" value="HisK_dim/P_sf"/>
</dbReference>